<dbReference type="HOGENOM" id="CLU_1949695_0_0_1"/>
<keyword evidence="2" id="KW-1185">Reference proteome</keyword>
<proteinExistence type="predicted"/>
<protein>
    <submittedName>
        <fullName evidence="1">Uncharacterized protein</fullName>
    </submittedName>
</protein>
<dbReference type="InParanoid" id="A0A0C3JFK4"/>
<gene>
    <name evidence="1" type="ORF">M404DRAFT_997986</name>
</gene>
<organism evidence="1 2">
    <name type="scientific">Pisolithus tinctorius Marx 270</name>
    <dbReference type="NCBI Taxonomy" id="870435"/>
    <lineage>
        <taxon>Eukaryota</taxon>
        <taxon>Fungi</taxon>
        <taxon>Dikarya</taxon>
        <taxon>Basidiomycota</taxon>
        <taxon>Agaricomycotina</taxon>
        <taxon>Agaricomycetes</taxon>
        <taxon>Agaricomycetidae</taxon>
        <taxon>Boletales</taxon>
        <taxon>Sclerodermatineae</taxon>
        <taxon>Pisolithaceae</taxon>
        <taxon>Pisolithus</taxon>
    </lineage>
</organism>
<reference evidence="2" key="2">
    <citation type="submission" date="2015-01" db="EMBL/GenBank/DDBJ databases">
        <title>Evolutionary Origins and Diversification of the Mycorrhizal Mutualists.</title>
        <authorList>
            <consortium name="DOE Joint Genome Institute"/>
            <consortium name="Mycorrhizal Genomics Consortium"/>
            <person name="Kohler A."/>
            <person name="Kuo A."/>
            <person name="Nagy L.G."/>
            <person name="Floudas D."/>
            <person name="Copeland A."/>
            <person name="Barry K.W."/>
            <person name="Cichocki N."/>
            <person name="Veneault-Fourrey C."/>
            <person name="LaButti K."/>
            <person name="Lindquist E.A."/>
            <person name="Lipzen A."/>
            <person name="Lundell T."/>
            <person name="Morin E."/>
            <person name="Murat C."/>
            <person name="Riley R."/>
            <person name="Ohm R."/>
            <person name="Sun H."/>
            <person name="Tunlid A."/>
            <person name="Henrissat B."/>
            <person name="Grigoriev I.V."/>
            <person name="Hibbett D.S."/>
            <person name="Martin F."/>
        </authorList>
    </citation>
    <scope>NUCLEOTIDE SEQUENCE [LARGE SCALE GENOMIC DNA]</scope>
    <source>
        <strain evidence="2">Marx 270</strain>
    </source>
</reference>
<dbReference type="EMBL" id="KN831959">
    <property type="protein sequence ID" value="KIO07838.1"/>
    <property type="molecule type" value="Genomic_DNA"/>
</dbReference>
<accession>A0A0C3JFK4</accession>
<evidence type="ECO:0000313" key="1">
    <source>
        <dbReference type="EMBL" id="KIO07838.1"/>
    </source>
</evidence>
<dbReference type="AlphaFoldDB" id="A0A0C3JFK4"/>
<dbReference type="Proteomes" id="UP000054217">
    <property type="component" value="Unassembled WGS sequence"/>
</dbReference>
<name>A0A0C3JFK4_PISTI</name>
<evidence type="ECO:0000313" key="2">
    <source>
        <dbReference type="Proteomes" id="UP000054217"/>
    </source>
</evidence>
<reference evidence="1 2" key="1">
    <citation type="submission" date="2014-04" db="EMBL/GenBank/DDBJ databases">
        <authorList>
            <consortium name="DOE Joint Genome Institute"/>
            <person name="Kuo A."/>
            <person name="Kohler A."/>
            <person name="Costa M.D."/>
            <person name="Nagy L.G."/>
            <person name="Floudas D."/>
            <person name="Copeland A."/>
            <person name="Barry K.W."/>
            <person name="Cichocki N."/>
            <person name="Veneault-Fourrey C."/>
            <person name="LaButti K."/>
            <person name="Lindquist E.A."/>
            <person name="Lipzen A."/>
            <person name="Lundell T."/>
            <person name="Morin E."/>
            <person name="Murat C."/>
            <person name="Sun H."/>
            <person name="Tunlid A."/>
            <person name="Henrissat B."/>
            <person name="Grigoriev I.V."/>
            <person name="Hibbett D.S."/>
            <person name="Martin F."/>
            <person name="Nordberg H.P."/>
            <person name="Cantor M.N."/>
            <person name="Hua S.X."/>
        </authorList>
    </citation>
    <scope>NUCLEOTIDE SEQUENCE [LARGE SCALE GENOMIC DNA]</scope>
    <source>
        <strain evidence="1 2">Marx 270</strain>
    </source>
</reference>
<sequence>MWAMHSYALFLSQPKVPVELSFGIPSPWQYILTLMPMRRYYLLFGPCATFPRDFGGPGINVGSRDGICGGAPNERDSNVAFGLWRRRIISTSGGRRGPRPLECQRTGTEPGVRWIPRNQTWVSRKVRGE</sequence>